<feature type="compositionally biased region" description="Low complexity" evidence="1">
    <location>
        <begin position="197"/>
        <end position="208"/>
    </location>
</feature>
<dbReference type="AlphaFoldDB" id="W1PFQ9"/>
<accession>W1PFQ9</accession>
<evidence type="ECO:0000313" key="2">
    <source>
        <dbReference type="EMBL" id="ERN06783.1"/>
    </source>
</evidence>
<feature type="region of interest" description="Disordered" evidence="1">
    <location>
        <begin position="161"/>
        <end position="250"/>
    </location>
</feature>
<keyword evidence="3" id="KW-1185">Reference proteome</keyword>
<name>W1PFQ9_AMBTC</name>
<protein>
    <submittedName>
        <fullName evidence="2">Uncharacterized protein</fullName>
    </submittedName>
</protein>
<organism evidence="2 3">
    <name type="scientific">Amborella trichopoda</name>
    <dbReference type="NCBI Taxonomy" id="13333"/>
    <lineage>
        <taxon>Eukaryota</taxon>
        <taxon>Viridiplantae</taxon>
        <taxon>Streptophyta</taxon>
        <taxon>Embryophyta</taxon>
        <taxon>Tracheophyta</taxon>
        <taxon>Spermatophyta</taxon>
        <taxon>Magnoliopsida</taxon>
        <taxon>Amborellales</taxon>
        <taxon>Amborellaceae</taxon>
        <taxon>Amborella</taxon>
    </lineage>
</organism>
<reference evidence="3" key="1">
    <citation type="journal article" date="2013" name="Science">
        <title>The Amborella genome and the evolution of flowering plants.</title>
        <authorList>
            <consortium name="Amborella Genome Project"/>
        </authorList>
    </citation>
    <scope>NUCLEOTIDE SEQUENCE [LARGE SCALE GENOMIC DNA]</scope>
</reference>
<sequence>MEFHPVLTSQIEFQAWFNRDGECRGSGRCVNHRPPPIPCFREPRAVSQPTITISSTASSPGYSFKDQIDPSTYSFSTALKALQVRSVSGRREHCLVALQAKWDEAEKYICNPLSGQFPPQCLSSSASGRLLIPNHVIAKSAPLFFVDSPLRLRSTIRTLLEEEAPSTPSQEEEGAKKGRVSRMMRDVGTQSTPPGSNSPQTSFSSSSPSPSPSPSPSASRSRSRSQSRSRSRSPSPSPVGVTLSSRGMISSQSGKGIMGLLFAKTKPKEESVFLTIAEICFAAFLGLVGGRKKEVPWCFCRSQKD</sequence>
<feature type="compositionally biased region" description="Basic residues" evidence="1">
    <location>
        <begin position="221"/>
        <end position="231"/>
    </location>
</feature>
<evidence type="ECO:0000256" key="1">
    <source>
        <dbReference type="SAM" id="MobiDB-lite"/>
    </source>
</evidence>
<dbReference type="Proteomes" id="UP000017836">
    <property type="component" value="Unassembled WGS sequence"/>
</dbReference>
<dbReference type="EMBL" id="KI393866">
    <property type="protein sequence ID" value="ERN06783.1"/>
    <property type="molecule type" value="Genomic_DNA"/>
</dbReference>
<dbReference type="HOGENOM" id="CLU_913206_0_0_1"/>
<dbReference type="PANTHER" id="PTHR36748:SF3">
    <property type="entry name" value="MENTAL RETARDATION GTPASE ACTIVATING PROTEIN"/>
    <property type="match status" value="1"/>
</dbReference>
<dbReference type="PANTHER" id="PTHR36748">
    <property type="entry name" value="MENTAL RETARDATION GTPASE ACTIVATING PROTEIN"/>
    <property type="match status" value="1"/>
</dbReference>
<dbReference type="Gramene" id="ERN06783">
    <property type="protein sequence ID" value="ERN06783"/>
    <property type="gene ID" value="AMTR_s00005p00176250"/>
</dbReference>
<proteinExistence type="predicted"/>
<dbReference type="eggNOG" id="ENOG502R4BT">
    <property type="taxonomic scope" value="Eukaryota"/>
</dbReference>
<gene>
    <name evidence="2" type="ORF">AMTR_s00005p00176250</name>
</gene>
<evidence type="ECO:0000313" key="3">
    <source>
        <dbReference type="Proteomes" id="UP000017836"/>
    </source>
</evidence>